<feature type="chain" id="PRO_5003774189" description="Prolamin-like domain-containing protein" evidence="3">
    <location>
        <begin position="33"/>
        <end position="285"/>
    </location>
</feature>
<dbReference type="HOGENOM" id="CLU_977870_0_0_1"/>
<dbReference type="Gramene" id="OB08G24240.1">
    <property type="protein sequence ID" value="OB08G24240.1"/>
    <property type="gene ID" value="OB08G24240"/>
</dbReference>
<dbReference type="AlphaFoldDB" id="J3MTJ4"/>
<feature type="domain" description="Prolamin-like" evidence="4">
    <location>
        <begin position="80"/>
        <end position="141"/>
    </location>
</feature>
<dbReference type="GO" id="GO:0016787">
    <property type="term" value="F:hydrolase activity"/>
    <property type="evidence" value="ECO:0007669"/>
    <property type="project" value="UniProtKB-KW"/>
</dbReference>
<evidence type="ECO:0000259" key="4">
    <source>
        <dbReference type="Pfam" id="PF05617"/>
    </source>
</evidence>
<dbReference type="EnsemblPlants" id="OB08G24240.1">
    <property type="protein sequence ID" value="OB08G24240.1"/>
    <property type="gene ID" value="OB08G24240"/>
</dbReference>
<proteinExistence type="predicted"/>
<keyword evidence="6" id="KW-1185">Reference proteome</keyword>
<reference evidence="5" key="1">
    <citation type="journal article" date="2013" name="Nat. Commun.">
        <title>Whole-genome sequencing of Oryza brachyantha reveals mechanisms underlying Oryza genome evolution.</title>
        <authorList>
            <person name="Chen J."/>
            <person name="Huang Q."/>
            <person name="Gao D."/>
            <person name="Wang J."/>
            <person name="Lang Y."/>
            <person name="Liu T."/>
            <person name="Li B."/>
            <person name="Bai Z."/>
            <person name="Luis Goicoechea J."/>
            <person name="Liang C."/>
            <person name="Chen C."/>
            <person name="Zhang W."/>
            <person name="Sun S."/>
            <person name="Liao Y."/>
            <person name="Zhang X."/>
            <person name="Yang L."/>
            <person name="Song C."/>
            <person name="Wang M."/>
            <person name="Shi J."/>
            <person name="Liu G."/>
            <person name="Liu J."/>
            <person name="Zhou H."/>
            <person name="Zhou W."/>
            <person name="Yu Q."/>
            <person name="An N."/>
            <person name="Chen Y."/>
            <person name="Cai Q."/>
            <person name="Wang B."/>
            <person name="Liu B."/>
            <person name="Min J."/>
            <person name="Huang Y."/>
            <person name="Wu H."/>
            <person name="Li Z."/>
            <person name="Zhang Y."/>
            <person name="Yin Y."/>
            <person name="Song W."/>
            <person name="Jiang J."/>
            <person name="Jackson S.A."/>
            <person name="Wing R.A."/>
            <person name="Wang J."/>
            <person name="Chen M."/>
        </authorList>
    </citation>
    <scope>NUCLEOTIDE SEQUENCE [LARGE SCALE GENOMIC DNA]</scope>
    <source>
        <strain evidence="5">cv. IRGC 101232</strain>
    </source>
</reference>
<dbReference type="eggNOG" id="ENOG502R5IF">
    <property type="taxonomic scope" value="Eukaryota"/>
</dbReference>
<reference evidence="5" key="2">
    <citation type="submission" date="2013-04" db="UniProtKB">
        <authorList>
            <consortium name="EnsemblPlants"/>
        </authorList>
    </citation>
    <scope>IDENTIFICATION</scope>
</reference>
<protein>
    <recommendedName>
        <fullName evidence="4">Prolamin-like domain-containing protein</fullName>
    </recommendedName>
</protein>
<evidence type="ECO:0000313" key="6">
    <source>
        <dbReference type="Proteomes" id="UP000006038"/>
    </source>
</evidence>
<sequence length="285" mass="29829">MAAKTIRLVAVVVSSCLLLAQHLLLLAPAATAMSIGAGAGGGATATAVPVASSRDSSEDADADADVPPFFPGGSAAAAGCWNAVLHAEICAGDILRSVASLLLHDGEHPWGVHVGAPCCGVLQIVGDRCFRDLFADSPFRPLYAPLVNQPSFVAQATELRLGLPDGSGADDGEADEARAAVVTPPCSLPTLASHGLPSSNCIACMDDGGRGVFLEEEATRRWQPWQQHSVDESYAPEIFPTGAAIVTMRALETFSQLAWWARREQTLLIAADVRVKDRPLYCTEG</sequence>
<accession>J3MTJ4</accession>
<organism evidence="5">
    <name type="scientific">Oryza brachyantha</name>
    <name type="common">malo sina</name>
    <dbReference type="NCBI Taxonomy" id="4533"/>
    <lineage>
        <taxon>Eukaryota</taxon>
        <taxon>Viridiplantae</taxon>
        <taxon>Streptophyta</taxon>
        <taxon>Embryophyta</taxon>
        <taxon>Tracheophyta</taxon>
        <taxon>Spermatophyta</taxon>
        <taxon>Magnoliopsida</taxon>
        <taxon>Liliopsida</taxon>
        <taxon>Poales</taxon>
        <taxon>Poaceae</taxon>
        <taxon>BOP clade</taxon>
        <taxon>Oryzoideae</taxon>
        <taxon>Oryzeae</taxon>
        <taxon>Oryzinae</taxon>
        <taxon>Oryza</taxon>
    </lineage>
</organism>
<dbReference type="SUPFAM" id="SSF55545">
    <property type="entry name" value="beta-N-acetylhexosaminidase-like domain"/>
    <property type="match status" value="1"/>
</dbReference>
<evidence type="ECO:0000256" key="3">
    <source>
        <dbReference type="SAM" id="SignalP"/>
    </source>
</evidence>
<feature type="signal peptide" evidence="3">
    <location>
        <begin position="1"/>
        <end position="32"/>
    </location>
</feature>
<dbReference type="InterPro" id="IPR008502">
    <property type="entry name" value="Prolamin-like"/>
</dbReference>
<dbReference type="Pfam" id="PF05617">
    <property type="entry name" value="Prolamin_like"/>
    <property type="match status" value="1"/>
</dbReference>
<dbReference type="Proteomes" id="UP000006038">
    <property type="component" value="Chromosome 8"/>
</dbReference>
<evidence type="ECO:0000256" key="1">
    <source>
        <dbReference type="ARBA" id="ARBA00022729"/>
    </source>
</evidence>
<evidence type="ECO:0000256" key="2">
    <source>
        <dbReference type="ARBA" id="ARBA00022801"/>
    </source>
</evidence>
<dbReference type="InterPro" id="IPR029018">
    <property type="entry name" value="Hex-like_dom2"/>
</dbReference>
<keyword evidence="2" id="KW-0378">Hydrolase</keyword>
<name>J3MTJ4_ORYBR</name>
<evidence type="ECO:0000313" key="5">
    <source>
        <dbReference type="EnsemblPlants" id="OB08G24240.1"/>
    </source>
</evidence>
<keyword evidence="1 3" id="KW-0732">Signal</keyword>